<evidence type="ECO:0008006" key="4">
    <source>
        <dbReference type="Google" id="ProtNLM"/>
    </source>
</evidence>
<feature type="chain" id="PRO_5017377918" description="Secreted protein" evidence="1">
    <location>
        <begin position="27"/>
        <end position="120"/>
    </location>
</feature>
<comment type="caution">
    <text evidence="2">The sequence shown here is derived from an EMBL/GenBank/DDBJ whole genome shotgun (WGS) entry which is preliminary data.</text>
</comment>
<feature type="signal peptide" evidence="1">
    <location>
        <begin position="1"/>
        <end position="26"/>
    </location>
</feature>
<dbReference type="Proteomes" id="UP000265768">
    <property type="component" value="Unassembled WGS sequence"/>
</dbReference>
<organism evidence="2 3">
    <name type="scientific">Bailinhaonella thermotolerans</name>
    <dbReference type="NCBI Taxonomy" id="1070861"/>
    <lineage>
        <taxon>Bacteria</taxon>
        <taxon>Bacillati</taxon>
        <taxon>Actinomycetota</taxon>
        <taxon>Actinomycetes</taxon>
        <taxon>Streptosporangiales</taxon>
        <taxon>Streptosporangiaceae</taxon>
        <taxon>Bailinhaonella</taxon>
    </lineage>
</organism>
<reference evidence="2 3" key="1">
    <citation type="submission" date="2018-09" db="EMBL/GenBank/DDBJ databases">
        <title>YIM 75507 draft genome.</title>
        <authorList>
            <person name="Tang S."/>
            <person name="Feng Y."/>
        </authorList>
    </citation>
    <scope>NUCLEOTIDE SEQUENCE [LARGE SCALE GENOMIC DNA]</scope>
    <source>
        <strain evidence="2 3">YIM 75507</strain>
    </source>
</reference>
<proteinExistence type="predicted"/>
<evidence type="ECO:0000313" key="2">
    <source>
        <dbReference type="EMBL" id="RJL22087.1"/>
    </source>
</evidence>
<dbReference type="RefSeq" id="WP_119931162.1">
    <property type="nucleotide sequence ID" value="NZ_QZEY01000023.1"/>
</dbReference>
<evidence type="ECO:0000313" key="3">
    <source>
        <dbReference type="Proteomes" id="UP000265768"/>
    </source>
</evidence>
<accession>A0A3A4A7T9</accession>
<evidence type="ECO:0000256" key="1">
    <source>
        <dbReference type="SAM" id="SignalP"/>
    </source>
</evidence>
<dbReference type="EMBL" id="QZEY01000023">
    <property type="protein sequence ID" value="RJL22087.1"/>
    <property type="molecule type" value="Genomic_DNA"/>
</dbReference>
<keyword evidence="3" id="KW-1185">Reference proteome</keyword>
<sequence>MLKKIAIATASAVALGGVGLAVPAMASPWPVGPNTNTYSSGHGPGFLPSGPVTVAKGTNTTTVKKYQSDDRDEQDNFQLIPVQLCNLDVDVIAELVPIANAYDNGSDCVNGSVQTLNEDD</sequence>
<keyword evidence="1" id="KW-0732">Signal</keyword>
<dbReference type="AlphaFoldDB" id="A0A3A4A7T9"/>
<protein>
    <recommendedName>
        <fullName evidence="4">Secreted protein</fullName>
    </recommendedName>
</protein>
<dbReference type="OrthoDB" id="3432339at2"/>
<gene>
    <name evidence="2" type="ORF">D5H75_36455</name>
</gene>
<name>A0A3A4A7T9_9ACTN</name>